<organism evidence="2 3">
    <name type="scientific">Paludisphaera borealis</name>
    <dbReference type="NCBI Taxonomy" id="1387353"/>
    <lineage>
        <taxon>Bacteria</taxon>
        <taxon>Pseudomonadati</taxon>
        <taxon>Planctomycetota</taxon>
        <taxon>Planctomycetia</taxon>
        <taxon>Isosphaerales</taxon>
        <taxon>Isosphaeraceae</taxon>
        <taxon>Paludisphaera</taxon>
    </lineage>
</organism>
<dbReference type="STRING" id="1387353.BSF38_00009"/>
<dbReference type="AlphaFoldDB" id="A0A1U7CI52"/>
<protein>
    <recommendedName>
        <fullName evidence="1">Histidine kinase domain-containing protein</fullName>
    </recommendedName>
</protein>
<feature type="domain" description="Histidine kinase" evidence="1">
    <location>
        <begin position="66"/>
        <end position="264"/>
    </location>
</feature>
<dbReference type="Gene3D" id="3.30.565.10">
    <property type="entry name" value="Histidine kinase-like ATPase, C-terminal domain"/>
    <property type="match status" value="1"/>
</dbReference>
<sequence>MTDLTSLRQARRVETVSYVKTSLDATISRLSNLRTEQAREEVEEFDVPEEVRRQIRSEAVEWVTGLLLHEIASPMGLVKRSASREVQNYETSKTKHHLENVVKIFEAIEQLKSATSVPRPEQFDLAELLSDIIAAESVNHKAPVSLQGQRPMLITTDRTLVRLAICNGLRNALESVKQLGSDEPHPIIINWGHTDVDYWVSILDKGHGIIGPTESAFEMGKTTKQGHSGFGLTIARQAIETLSGSVTLQPAAEGGARYEARWER</sequence>
<dbReference type="InterPro" id="IPR036890">
    <property type="entry name" value="HATPase_C_sf"/>
</dbReference>
<dbReference type="Pfam" id="PF02518">
    <property type="entry name" value="HATPase_c"/>
    <property type="match status" value="1"/>
</dbReference>
<evidence type="ECO:0000313" key="3">
    <source>
        <dbReference type="Proteomes" id="UP000186309"/>
    </source>
</evidence>
<dbReference type="PROSITE" id="PS50109">
    <property type="entry name" value="HIS_KIN"/>
    <property type="match status" value="1"/>
</dbReference>
<keyword evidence="3" id="KW-1185">Reference proteome</keyword>
<accession>A0A1U7CI52</accession>
<name>A0A1U7CI52_9BACT</name>
<evidence type="ECO:0000259" key="1">
    <source>
        <dbReference type="PROSITE" id="PS50109"/>
    </source>
</evidence>
<dbReference type="InterPro" id="IPR005467">
    <property type="entry name" value="His_kinase_dom"/>
</dbReference>
<proteinExistence type="predicted"/>
<reference evidence="3" key="1">
    <citation type="submission" date="2016-12" db="EMBL/GenBank/DDBJ databases">
        <title>Comparative genomics of four Isosphaeraceae planctomycetes: a common pool of plasmids and glycoside hydrolase genes.</title>
        <authorList>
            <person name="Ivanova A."/>
        </authorList>
    </citation>
    <scope>NUCLEOTIDE SEQUENCE [LARGE SCALE GENOMIC DNA]</scope>
    <source>
        <strain evidence="3">PX4</strain>
    </source>
</reference>
<dbReference type="InterPro" id="IPR003594">
    <property type="entry name" value="HATPase_dom"/>
</dbReference>
<dbReference type="EMBL" id="CP019082">
    <property type="protein sequence ID" value="APW58611.1"/>
    <property type="molecule type" value="Genomic_DNA"/>
</dbReference>
<gene>
    <name evidence="2" type="ORF">BSF38_00009</name>
</gene>
<evidence type="ECO:0000313" key="2">
    <source>
        <dbReference type="EMBL" id="APW58611.1"/>
    </source>
</evidence>
<dbReference type="SUPFAM" id="SSF55874">
    <property type="entry name" value="ATPase domain of HSP90 chaperone/DNA topoisomerase II/histidine kinase"/>
    <property type="match status" value="1"/>
</dbReference>
<dbReference type="KEGG" id="pbor:BSF38_00009"/>
<dbReference type="Proteomes" id="UP000186309">
    <property type="component" value="Chromosome"/>
</dbReference>